<dbReference type="AlphaFoldDB" id="M1MNX8"/>
<dbReference type="InterPro" id="IPR005646">
    <property type="entry name" value="FapA"/>
</dbReference>
<organism evidence="2 3">
    <name type="scientific">Clostridium saccharoperbutylacetonicum N1-4(HMT)</name>
    <dbReference type="NCBI Taxonomy" id="931276"/>
    <lineage>
        <taxon>Bacteria</taxon>
        <taxon>Bacillati</taxon>
        <taxon>Bacillota</taxon>
        <taxon>Clostridia</taxon>
        <taxon>Eubacteriales</taxon>
        <taxon>Clostridiaceae</taxon>
        <taxon>Clostridium</taxon>
    </lineage>
</organism>
<dbReference type="InterPro" id="IPR046866">
    <property type="entry name" value="FapA_N"/>
</dbReference>
<dbReference type="PATRIC" id="fig|931276.5.peg.4191"/>
<dbReference type="Pfam" id="PF20250">
    <property type="entry name" value="FapA_N"/>
    <property type="match status" value="1"/>
</dbReference>
<proteinExistence type="predicted"/>
<reference evidence="2 3" key="1">
    <citation type="submission" date="2013-02" db="EMBL/GenBank/DDBJ databases">
        <title>Genome sequence of Clostridium saccharoperbutylacetonicum N1-4(HMT).</title>
        <authorList>
            <person name="Poehlein A."/>
            <person name="Daniel R."/>
        </authorList>
    </citation>
    <scope>NUCLEOTIDE SEQUENCE [LARGE SCALE GENOMIC DNA]</scope>
    <source>
        <strain evidence="3">N1-4(HMT)</strain>
    </source>
</reference>
<dbReference type="PANTHER" id="PTHR38032:SF1">
    <property type="entry name" value="RNA-BINDING PROTEIN KHPB N-TERMINAL DOMAIN-CONTAINING PROTEIN"/>
    <property type="match status" value="1"/>
</dbReference>
<dbReference type="eggNOG" id="COG1315">
    <property type="taxonomic scope" value="Bacteria"/>
</dbReference>
<dbReference type="RefSeq" id="WP_015394224.1">
    <property type="nucleotide sequence ID" value="NC_020291.1"/>
</dbReference>
<evidence type="ECO:0000313" key="3">
    <source>
        <dbReference type="Proteomes" id="UP000011728"/>
    </source>
</evidence>
<dbReference type="Proteomes" id="UP000011728">
    <property type="component" value="Chromosome"/>
</dbReference>
<gene>
    <name evidence="2" type="ORF">Cspa_c41600</name>
</gene>
<evidence type="ECO:0000259" key="1">
    <source>
        <dbReference type="Pfam" id="PF20250"/>
    </source>
</evidence>
<evidence type="ECO:0000313" key="2">
    <source>
        <dbReference type="EMBL" id="AGF57913.1"/>
    </source>
</evidence>
<name>M1MNX8_9CLOT</name>
<feature type="domain" description="Flagellar Assembly Protein A N-terminal region" evidence="1">
    <location>
        <begin position="69"/>
        <end position="260"/>
    </location>
</feature>
<accession>M1MNX8</accession>
<dbReference type="PANTHER" id="PTHR38032">
    <property type="entry name" value="POLYMERASE-RELATED"/>
    <property type="match status" value="1"/>
</dbReference>
<dbReference type="HOGENOM" id="CLU_015044_1_0_9"/>
<dbReference type="InterPro" id="IPR046865">
    <property type="entry name" value="FapA_b_solenoid"/>
</dbReference>
<dbReference type="EMBL" id="CP004121">
    <property type="protein sequence ID" value="AGF57913.1"/>
    <property type="molecule type" value="Genomic_DNA"/>
</dbReference>
<dbReference type="STRING" id="36745.CLSAP_39120"/>
<dbReference type="KEGG" id="csr:Cspa_c41600"/>
<dbReference type="Pfam" id="PF03961">
    <property type="entry name" value="FapA"/>
    <property type="match status" value="1"/>
</dbReference>
<protein>
    <recommendedName>
        <fullName evidence="1">Flagellar Assembly Protein A N-terminal region domain-containing protein</fullName>
    </recommendedName>
</protein>
<keyword evidence="3" id="KW-1185">Reference proteome</keyword>
<sequence>MEREVGAKVADGQIIVVDGAFNERITIKARKYINLFINDIPCKQYKAYEVTSNDKFTYTFEKTQANREVNISISDDKMKAYMTVAYTPEAEFKLKDKEAFLNLAISTEIASEKFPPFFTVEELKKILKEKGIVYGIDEEALEEATEGTGKEILVAEGIRPAKDIPSEVKLFFTPTQMLFPEPDSDEIVDFKNLFRISNVNAGDKIAEIIPEVVGEDGKNIFGKKIKREYIRSMPIVASDGCKIEGADIIALIDGKAHIANRKVTVNPIYAVESVNMETCNIKFYGDIEVYDSVQDNMFVSAGGSLDVSQNVNTSNVVSGGEITILGNAINSKILSGQIDIRNKEYLDVLNEFKRIIYNMIEYIDDLQFRDINLRSNQLVLTITEQRFSNFQKIALNIITLNIKNKTKRSKLVDYIKENVLGYNILNMNGINDLKCLKDILENEIEYYDRNLIAPLDIRIGYCQDCEIKSTGNIIIGGKGQYTSKLTAMKDILFTKSDSVARGGILSAGGNISAGIVGSKAYVPTTLMVPLDGRITAALAFRNTIFCFGKTRLVLEEERENIHLHFNEDTRRIEINSTGL</sequence>